<gene>
    <name evidence="2" type="ORF">CALVIDRAFT_538791</name>
</gene>
<organism evidence="2 3">
    <name type="scientific">Calocera viscosa (strain TUFC12733)</name>
    <dbReference type="NCBI Taxonomy" id="1330018"/>
    <lineage>
        <taxon>Eukaryota</taxon>
        <taxon>Fungi</taxon>
        <taxon>Dikarya</taxon>
        <taxon>Basidiomycota</taxon>
        <taxon>Agaricomycotina</taxon>
        <taxon>Dacrymycetes</taxon>
        <taxon>Dacrymycetales</taxon>
        <taxon>Dacrymycetaceae</taxon>
        <taxon>Calocera</taxon>
    </lineage>
</organism>
<proteinExistence type="predicted"/>
<name>A0A167KI47_CALVF</name>
<keyword evidence="1" id="KW-0732">Signal</keyword>
<protein>
    <submittedName>
        <fullName evidence="2">Uncharacterized protein</fullName>
    </submittedName>
</protein>
<evidence type="ECO:0000256" key="1">
    <source>
        <dbReference type="SAM" id="SignalP"/>
    </source>
</evidence>
<dbReference type="EMBL" id="KV417293">
    <property type="protein sequence ID" value="KZO94672.1"/>
    <property type="molecule type" value="Genomic_DNA"/>
</dbReference>
<sequence>MGVGDLPLPLLLALPFLPHLLSSCVPPLPSLCPSLRAGHDHPLLPPRLLRPFLPLPLLLLIPLIFVETPLPTRPRTVCAACGAPSGPRGVYIPNQGVSHEYGERGVGGRGQEGGSRGECALCHMVGIQMDSQRVFIFFYSSRRRPRKAMRLLQKCTLGRLRY</sequence>
<keyword evidence="3" id="KW-1185">Reference proteome</keyword>
<feature type="chain" id="PRO_5007889383" evidence="1">
    <location>
        <begin position="24"/>
        <end position="162"/>
    </location>
</feature>
<feature type="signal peptide" evidence="1">
    <location>
        <begin position="1"/>
        <end position="23"/>
    </location>
</feature>
<reference evidence="2 3" key="1">
    <citation type="journal article" date="2016" name="Mol. Biol. Evol.">
        <title>Comparative Genomics of Early-Diverging Mushroom-Forming Fungi Provides Insights into the Origins of Lignocellulose Decay Capabilities.</title>
        <authorList>
            <person name="Nagy L.G."/>
            <person name="Riley R."/>
            <person name="Tritt A."/>
            <person name="Adam C."/>
            <person name="Daum C."/>
            <person name="Floudas D."/>
            <person name="Sun H."/>
            <person name="Yadav J.S."/>
            <person name="Pangilinan J."/>
            <person name="Larsson K.H."/>
            <person name="Matsuura K."/>
            <person name="Barry K."/>
            <person name="Labutti K."/>
            <person name="Kuo R."/>
            <person name="Ohm R.A."/>
            <person name="Bhattacharya S.S."/>
            <person name="Shirouzu T."/>
            <person name="Yoshinaga Y."/>
            <person name="Martin F.M."/>
            <person name="Grigoriev I.V."/>
            <person name="Hibbett D.S."/>
        </authorList>
    </citation>
    <scope>NUCLEOTIDE SEQUENCE [LARGE SCALE GENOMIC DNA]</scope>
    <source>
        <strain evidence="2 3">TUFC12733</strain>
    </source>
</reference>
<dbReference type="AlphaFoldDB" id="A0A167KI47"/>
<evidence type="ECO:0000313" key="3">
    <source>
        <dbReference type="Proteomes" id="UP000076738"/>
    </source>
</evidence>
<dbReference type="Proteomes" id="UP000076738">
    <property type="component" value="Unassembled WGS sequence"/>
</dbReference>
<accession>A0A167KI47</accession>
<evidence type="ECO:0000313" key="2">
    <source>
        <dbReference type="EMBL" id="KZO94672.1"/>
    </source>
</evidence>